<dbReference type="Gene3D" id="3.30.565.10">
    <property type="entry name" value="Histidine kinase-like ATPase, C-terminal domain"/>
    <property type="match status" value="1"/>
</dbReference>
<dbReference type="PANTHER" id="PTHR43711:SF1">
    <property type="entry name" value="HISTIDINE KINASE 1"/>
    <property type="match status" value="1"/>
</dbReference>
<evidence type="ECO:0000256" key="6">
    <source>
        <dbReference type="ARBA" id="ARBA00023012"/>
    </source>
</evidence>
<feature type="transmembrane region" description="Helical" evidence="8">
    <location>
        <begin position="90"/>
        <end position="111"/>
    </location>
</feature>
<dbReference type="InterPro" id="IPR036097">
    <property type="entry name" value="HisK_dim/P_sf"/>
</dbReference>
<dbReference type="PROSITE" id="PS50109">
    <property type="entry name" value="HIS_KIN"/>
    <property type="match status" value="1"/>
</dbReference>
<feature type="transmembrane region" description="Helical" evidence="8">
    <location>
        <begin position="40"/>
        <end position="59"/>
    </location>
</feature>
<dbReference type="EC" id="2.7.13.3" evidence="2"/>
<dbReference type="Proteomes" id="UP000011910">
    <property type="component" value="Unassembled WGS sequence"/>
</dbReference>
<keyword evidence="11" id="KW-1185">Reference proteome</keyword>
<comment type="caution">
    <text evidence="10">The sequence shown here is derived from an EMBL/GenBank/DDBJ whole genome shotgun (WGS) entry which is preliminary data.</text>
</comment>
<dbReference type="SUPFAM" id="SSF47384">
    <property type="entry name" value="Homodimeric domain of signal transducing histidine kinase"/>
    <property type="match status" value="1"/>
</dbReference>
<evidence type="ECO:0000256" key="7">
    <source>
        <dbReference type="SAM" id="Coils"/>
    </source>
</evidence>
<sequence length="407" mass="45995">MLHAGIDAVYASWAVVGADINIALWLLFLYGLNRMGHHQLVRWGILVSLSLVLMAYGSVIPAANGLNLLFLPMMSLAFVLFDYRQHRAKLAISLFMMGCFLLLEFTDYQLLGSVELQEEADRFSFIANFLTAGAMLYFSFSTITQANYLAEQRLQQNAQELEQQNALLSKTNEELDRFVYSTSHDLRAPLLSMLGLLQLLENKKSHEPIEPYLNMLRNRVHNLESFINDIRIYAHNNRLPLAPEPLELGKLVSEVFTTHRYLQGGTNLDLRQEVNIGQPLLLDKERILTILSNLVANAIKYHRQQHPTPFVLVGARQEEQQLHLWVQDNGPGIDPQIQARMFEMFYRGDERSGGSGLGLYLVKETLEKLGGSIMAESTPGRGSTFHVWIPLANTQKAPSEAPLSMRG</sequence>
<dbReference type="eggNOG" id="COG2205">
    <property type="taxonomic scope" value="Bacteria"/>
</dbReference>
<dbReference type="InterPro" id="IPR036890">
    <property type="entry name" value="HATPase_C_sf"/>
</dbReference>
<dbReference type="SUPFAM" id="SSF55874">
    <property type="entry name" value="ATPase domain of HSP90 chaperone/DNA topoisomerase II/histidine kinase"/>
    <property type="match status" value="1"/>
</dbReference>
<dbReference type="CDD" id="cd00075">
    <property type="entry name" value="HATPase"/>
    <property type="match status" value="1"/>
</dbReference>
<evidence type="ECO:0000256" key="5">
    <source>
        <dbReference type="ARBA" id="ARBA00022777"/>
    </source>
</evidence>
<dbReference type="STRING" id="1279009.ADICEAN_02972"/>
<dbReference type="Pfam" id="PF00512">
    <property type="entry name" value="HisKA"/>
    <property type="match status" value="1"/>
</dbReference>
<dbReference type="EMBL" id="AODQ01000083">
    <property type="protein sequence ID" value="EMR01903.1"/>
    <property type="molecule type" value="Genomic_DNA"/>
</dbReference>
<comment type="catalytic activity">
    <reaction evidence="1">
        <text>ATP + protein L-histidine = ADP + protein N-phospho-L-histidine.</text>
        <dbReference type="EC" id="2.7.13.3"/>
    </reaction>
</comment>
<feature type="transmembrane region" description="Helical" evidence="8">
    <location>
        <begin position="123"/>
        <end position="143"/>
    </location>
</feature>
<keyword evidence="3" id="KW-0597">Phosphoprotein</keyword>
<dbReference type="AlphaFoldDB" id="M7MZP8"/>
<organism evidence="10 11">
    <name type="scientific">Cesiribacter andamanensis AMV16</name>
    <dbReference type="NCBI Taxonomy" id="1279009"/>
    <lineage>
        <taxon>Bacteria</taxon>
        <taxon>Pseudomonadati</taxon>
        <taxon>Bacteroidota</taxon>
        <taxon>Cytophagia</taxon>
        <taxon>Cytophagales</taxon>
        <taxon>Cesiribacteraceae</taxon>
        <taxon>Cesiribacter</taxon>
    </lineage>
</organism>
<dbReference type="InterPro" id="IPR005467">
    <property type="entry name" value="His_kinase_dom"/>
</dbReference>
<evidence type="ECO:0000256" key="1">
    <source>
        <dbReference type="ARBA" id="ARBA00000085"/>
    </source>
</evidence>
<feature type="transmembrane region" description="Helical" evidence="8">
    <location>
        <begin position="12"/>
        <end position="33"/>
    </location>
</feature>
<keyword evidence="6" id="KW-0902">Two-component regulatory system</keyword>
<evidence type="ECO:0000256" key="3">
    <source>
        <dbReference type="ARBA" id="ARBA00022553"/>
    </source>
</evidence>
<dbReference type="SMART" id="SM00387">
    <property type="entry name" value="HATPase_c"/>
    <property type="match status" value="1"/>
</dbReference>
<evidence type="ECO:0000256" key="2">
    <source>
        <dbReference type="ARBA" id="ARBA00012438"/>
    </source>
</evidence>
<evidence type="ECO:0000256" key="8">
    <source>
        <dbReference type="SAM" id="Phobius"/>
    </source>
</evidence>
<keyword evidence="8" id="KW-0472">Membrane</keyword>
<name>M7MZP8_9BACT</name>
<keyword evidence="8" id="KW-0812">Transmembrane</keyword>
<keyword evidence="8" id="KW-1133">Transmembrane helix</keyword>
<dbReference type="InterPro" id="IPR004358">
    <property type="entry name" value="Sig_transdc_His_kin-like_C"/>
</dbReference>
<dbReference type="SMART" id="SM00388">
    <property type="entry name" value="HisKA"/>
    <property type="match status" value="1"/>
</dbReference>
<evidence type="ECO:0000259" key="9">
    <source>
        <dbReference type="PROSITE" id="PS50109"/>
    </source>
</evidence>
<dbReference type="Gene3D" id="1.10.287.130">
    <property type="match status" value="1"/>
</dbReference>
<proteinExistence type="predicted"/>
<accession>M7MZP8</accession>
<dbReference type="GO" id="GO:0000155">
    <property type="term" value="F:phosphorelay sensor kinase activity"/>
    <property type="evidence" value="ECO:0007669"/>
    <property type="project" value="InterPro"/>
</dbReference>
<gene>
    <name evidence="10" type="primary">cph1_16</name>
    <name evidence="10" type="ORF">ADICEAN_02972</name>
</gene>
<keyword evidence="4 10" id="KW-0808">Transferase</keyword>
<evidence type="ECO:0000313" key="10">
    <source>
        <dbReference type="EMBL" id="EMR01903.1"/>
    </source>
</evidence>
<dbReference type="InterPro" id="IPR050736">
    <property type="entry name" value="Sensor_HK_Regulatory"/>
</dbReference>
<protein>
    <recommendedName>
        <fullName evidence="2">histidine kinase</fullName>
        <ecNumber evidence="2">2.7.13.3</ecNumber>
    </recommendedName>
</protein>
<evidence type="ECO:0000313" key="11">
    <source>
        <dbReference type="Proteomes" id="UP000011910"/>
    </source>
</evidence>
<dbReference type="Pfam" id="PF02518">
    <property type="entry name" value="HATPase_c"/>
    <property type="match status" value="1"/>
</dbReference>
<dbReference type="InterPro" id="IPR003661">
    <property type="entry name" value="HisK_dim/P_dom"/>
</dbReference>
<dbReference type="InterPro" id="IPR003594">
    <property type="entry name" value="HATPase_dom"/>
</dbReference>
<keyword evidence="5" id="KW-0418">Kinase</keyword>
<feature type="domain" description="Histidine kinase" evidence="9">
    <location>
        <begin position="181"/>
        <end position="393"/>
    </location>
</feature>
<evidence type="ECO:0000256" key="4">
    <source>
        <dbReference type="ARBA" id="ARBA00022679"/>
    </source>
</evidence>
<reference evidence="10 11" key="1">
    <citation type="journal article" date="2013" name="Genome Announc.">
        <title>Draft Genome Sequence of Cesiribacter andamanensis Strain AMV16T, Isolated from a Soil Sample from a Mud Volcano in the Andaman Islands, India.</title>
        <authorList>
            <person name="Shivaji S."/>
            <person name="Ara S."/>
            <person name="Begum Z."/>
            <person name="Srinivas T.N."/>
            <person name="Singh A."/>
            <person name="Kumar Pinnaka A."/>
        </authorList>
    </citation>
    <scope>NUCLEOTIDE SEQUENCE [LARGE SCALE GENOMIC DNA]</scope>
    <source>
        <strain evidence="10 11">AMV16</strain>
    </source>
</reference>
<dbReference type="PANTHER" id="PTHR43711">
    <property type="entry name" value="TWO-COMPONENT HISTIDINE KINASE"/>
    <property type="match status" value="1"/>
</dbReference>
<keyword evidence="7" id="KW-0175">Coiled coil</keyword>
<feature type="coiled-coil region" evidence="7">
    <location>
        <begin position="151"/>
        <end position="178"/>
    </location>
</feature>
<dbReference type="PRINTS" id="PR00344">
    <property type="entry name" value="BCTRLSENSOR"/>
</dbReference>